<name>A0AAE0TA05_9BIVA</name>
<comment type="caution">
    <text evidence="1">The sequence shown here is derived from an EMBL/GenBank/DDBJ whole genome shotgun (WGS) entry which is preliminary data.</text>
</comment>
<evidence type="ECO:0000313" key="1">
    <source>
        <dbReference type="EMBL" id="KAK3606040.1"/>
    </source>
</evidence>
<dbReference type="EMBL" id="JAEAOA010001492">
    <property type="protein sequence ID" value="KAK3606040.1"/>
    <property type="molecule type" value="Genomic_DNA"/>
</dbReference>
<reference evidence="1" key="3">
    <citation type="submission" date="2023-05" db="EMBL/GenBank/DDBJ databases">
        <authorList>
            <person name="Smith C.H."/>
        </authorList>
    </citation>
    <scope>NUCLEOTIDE SEQUENCE</scope>
    <source>
        <strain evidence="1">CHS0354</strain>
        <tissue evidence="1">Mantle</tissue>
    </source>
</reference>
<reference evidence="1" key="2">
    <citation type="journal article" date="2021" name="Genome Biol. Evol.">
        <title>Developing a high-quality reference genome for a parasitic bivalve with doubly uniparental inheritance (Bivalvia: Unionida).</title>
        <authorList>
            <person name="Smith C.H."/>
        </authorList>
    </citation>
    <scope>NUCLEOTIDE SEQUENCE</scope>
    <source>
        <strain evidence="1">CHS0354</strain>
        <tissue evidence="1">Mantle</tissue>
    </source>
</reference>
<evidence type="ECO:0000313" key="2">
    <source>
        <dbReference type="Proteomes" id="UP001195483"/>
    </source>
</evidence>
<reference evidence="1" key="1">
    <citation type="journal article" date="2021" name="Genome Biol. Evol.">
        <title>A High-Quality Reference Genome for a Parasitic Bivalve with Doubly Uniparental Inheritance (Bivalvia: Unionida).</title>
        <authorList>
            <person name="Smith C.H."/>
        </authorList>
    </citation>
    <scope>NUCLEOTIDE SEQUENCE</scope>
    <source>
        <strain evidence="1">CHS0354</strain>
    </source>
</reference>
<dbReference type="AlphaFoldDB" id="A0AAE0TA05"/>
<protein>
    <submittedName>
        <fullName evidence="1">Uncharacterized protein</fullName>
    </submittedName>
</protein>
<proteinExistence type="predicted"/>
<gene>
    <name evidence="1" type="ORF">CHS0354_025090</name>
</gene>
<accession>A0AAE0TA05</accession>
<dbReference type="Proteomes" id="UP001195483">
    <property type="component" value="Unassembled WGS sequence"/>
</dbReference>
<sequence length="129" mass="14826">MKVKLLRSACSKNYNELRTSKDVDSSIIKQRTTLIISTGLLVLLWDTTDYLNKALSNIEDTTDYLNKTPSNTEGQNFILIRLLVILRTTRIISTRLLVILRTPRITSTRLLVILREKTDYLNKTPSNTE</sequence>
<organism evidence="1 2">
    <name type="scientific">Potamilus streckersoni</name>
    <dbReference type="NCBI Taxonomy" id="2493646"/>
    <lineage>
        <taxon>Eukaryota</taxon>
        <taxon>Metazoa</taxon>
        <taxon>Spiralia</taxon>
        <taxon>Lophotrochozoa</taxon>
        <taxon>Mollusca</taxon>
        <taxon>Bivalvia</taxon>
        <taxon>Autobranchia</taxon>
        <taxon>Heteroconchia</taxon>
        <taxon>Palaeoheterodonta</taxon>
        <taxon>Unionida</taxon>
        <taxon>Unionoidea</taxon>
        <taxon>Unionidae</taxon>
        <taxon>Ambleminae</taxon>
        <taxon>Lampsilini</taxon>
        <taxon>Potamilus</taxon>
    </lineage>
</organism>
<keyword evidence="2" id="KW-1185">Reference proteome</keyword>